<organism evidence="1 2">
    <name type="scientific">Forsythia ovata</name>
    <dbReference type="NCBI Taxonomy" id="205694"/>
    <lineage>
        <taxon>Eukaryota</taxon>
        <taxon>Viridiplantae</taxon>
        <taxon>Streptophyta</taxon>
        <taxon>Embryophyta</taxon>
        <taxon>Tracheophyta</taxon>
        <taxon>Spermatophyta</taxon>
        <taxon>Magnoliopsida</taxon>
        <taxon>eudicotyledons</taxon>
        <taxon>Gunneridae</taxon>
        <taxon>Pentapetalae</taxon>
        <taxon>asterids</taxon>
        <taxon>lamiids</taxon>
        <taxon>Lamiales</taxon>
        <taxon>Oleaceae</taxon>
        <taxon>Forsythieae</taxon>
        <taxon>Forsythia</taxon>
    </lineage>
</organism>
<reference evidence="2" key="1">
    <citation type="submission" date="2024-07" db="EMBL/GenBank/DDBJ databases">
        <title>Two chromosome-level genome assemblies of Korean endemic species Abeliophyllum distichum and Forsythia ovata (Oleaceae).</title>
        <authorList>
            <person name="Jang H."/>
        </authorList>
    </citation>
    <scope>NUCLEOTIDE SEQUENCE [LARGE SCALE GENOMIC DNA]</scope>
</reference>
<sequence length="109" mass="12177">MEFNGGWVLAIFEDSWLAYGILVGRMIGWELQTTPLMCKTETSRLRSWTSWRKSHRTTSTWSPADCASRGPAHIATASASSTNKLPANMWDCAAKTFPSWSRITAPIPK</sequence>
<dbReference type="Proteomes" id="UP001604277">
    <property type="component" value="Unassembled WGS sequence"/>
</dbReference>
<dbReference type="AlphaFoldDB" id="A0ABD1VLY8"/>
<proteinExistence type="predicted"/>
<accession>A0ABD1VLY8</accession>
<dbReference type="EMBL" id="JBFOLJ010000005">
    <property type="protein sequence ID" value="KAL2538333.1"/>
    <property type="molecule type" value="Genomic_DNA"/>
</dbReference>
<comment type="caution">
    <text evidence="1">The sequence shown here is derived from an EMBL/GenBank/DDBJ whole genome shotgun (WGS) entry which is preliminary data.</text>
</comment>
<evidence type="ECO:0000313" key="1">
    <source>
        <dbReference type="EMBL" id="KAL2538333.1"/>
    </source>
</evidence>
<keyword evidence="2" id="KW-1185">Reference proteome</keyword>
<gene>
    <name evidence="1" type="ORF">Fot_19724</name>
</gene>
<protein>
    <submittedName>
        <fullName evidence="1">Uncharacterized protein</fullName>
    </submittedName>
</protein>
<name>A0ABD1VLY8_9LAMI</name>
<evidence type="ECO:0000313" key="2">
    <source>
        <dbReference type="Proteomes" id="UP001604277"/>
    </source>
</evidence>